<dbReference type="Proteomes" id="UP000605253">
    <property type="component" value="Unassembled WGS sequence"/>
</dbReference>
<reference evidence="3" key="2">
    <citation type="submission" date="2020-09" db="EMBL/GenBank/DDBJ databases">
        <authorList>
            <person name="Sun Q."/>
            <person name="Zhou Y."/>
        </authorList>
    </citation>
    <scope>NUCLEOTIDE SEQUENCE</scope>
    <source>
        <strain evidence="3">CGMCC 1.12181</strain>
    </source>
</reference>
<dbReference type="Pfam" id="PF13561">
    <property type="entry name" value="adh_short_C2"/>
    <property type="match status" value="1"/>
</dbReference>
<dbReference type="CDD" id="cd05233">
    <property type="entry name" value="SDR_c"/>
    <property type="match status" value="1"/>
</dbReference>
<name>A0A917D1G0_9GAMM</name>
<dbReference type="Pfam" id="PF00106">
    <property type="entry name" value="adh_short"/>
    <property type="match status" value="1"/>
</dbReference>
<comment type="similarity">
    <text evidence="1">Belongs to the short-chain dehydrogenases/reductases (SDR) family.</text>
</comment>
<dbReference type="InterPro" id="IPR036291">
    <property type="entry name" value="NAD(P)-bd_dom_sf"/>
</dbReference>
<reference evidence="3" key="1">
    <citation type="journal article" date="2014" name="Int. J. Syst. Evol. Microbiol.">
        <title>Complete genome sequence of Corynebacterium casei LMG S-19264T (=DSM 44701T), isolated from a smear-ripened cheese.</title>
        <authorList>
            <consortium name="US DOE Joint Genome Institute (JGI-PGF)"/>
            <person name="Walter F."/>
            <person name="Albersmeier A."/>
            <person name="Kalinowski J."/>
            <person name="Ruckert C."/>
        </authorList>
    </citation>
    <scope>NUCLEOTIDE SEQUENCE</scope>
    <source>
        <strain evidence="3">CGMCC 1.12181</strain>
    </source>
</reference>
<evidence type="ECO:0000256" key="1">
    <source>
        <dbReference type="ARBA" id="ARBA00006484"/>
    </source>
</evidence>
<dbReference type="AlphaFoldDB" id="A0A917D1G0"/>
<dbReference type="GO" id="GO:0016491">
    <property type="term" value="F:oxidoreductase activity"/>
    <property type="evidence" value="ECO:0007669"/>
    <property type="project" value="UniProtKB-KW"/>
</dbReference>
<comment type="caution">
    <text evidence="3">The sequence shown here is derived from an EMBL/GenBank/DDBJ whole genome shotgun (WGS) entry which is preliminary data.</text>
</comment>
<organism evidence="3 4">
    <name type="scientific">Marinicella pacifica</name>
    <dbReference type="NCBI Taxonomy" id="1171543"/>
    <lineage>
        <taxon>Bacteria</taxon>
        <taxon>Pseudomonadati</taxon>
        <taxon>Pseudomonadota</taxon>
        <taxon>Gammaproteobacteria</taxon>
        <taxon>Lysobacterales</taxon>
        <taxon>Marinicellaceae</taxon>
        <taxon>Marinicella</taxon>
    </lineage>
</organism>
<dbReference type="EMBL" id="BMEO01000021">
    <property type="protein sequence ID" value="GGG03064.1"/>
    <property type="molecule type" value="Genomic_DNA"/>
</dbReference>
<protein>
    <submittedName>
        <fullName evidence="3">Short-chain dehydrogenase</fullName>
    </submittedName>
</protein>
<sequence>MTIFNSKHWALILGGSSGFGLASAKKLSRQGMNICIVHRDRRGAMEQINKDFDEIKNTGVDFISFNVDALSERGIEKVLAGLKEALGENGKVRVLLHSIAFGNLKLIAPQKRQKDNPAVEQLAQKLGLDSEQVNSAVDELLADGVGEVFPLDNPEYSDMLIEDEDMARTIYSMGTSLLTWTQKLSQQKLFADDARVLGLTSEGNTIAWRGYAAVSAAKVALESVSRSIAVEFASQGIRSNIIQAGVTDTKALQAIPGSDRMKSVARLKNPFKRLTTPEDVADVVSLLARDEAQWINGALIRADGGEQIASF</sequence>
<dbReference type="InterPro" id="IPR051122">
    <property type="entry name" value="SDR_DHRS6-like"/>
</dbReference>
<dbReference type="PANTHER" id="PTHR43477:SF1">
    <property type="entry name" value="DIHYDROANTICAPSIN 7-DEHYDROGENASE"/>
    <property type="match status" value="1"/>
</dbReference>
<dbReference type="Gene3D" id="3.40.50.720">
    <property type="entry name" value="NAD(P)-binding Rossmann-like Domain"/>
    <property type="match status" value="1"/>
</dbReference>
<evidence type="ECO:0000313" key="4">
    <source>
        <dbReference type="Proteomes" id="UP000605253"/>
    </source>
</evidence>
<keyword evidence="4" id="KW-1185">Reference proteome</keyword>
<evidence type="ECO:0000313" key="3">
    <source>
        <dbReference type="EMBL" id="GGG03064.1"/>
    </source>
</evidence>
<dbReference type="PRINTS" id="PR00081">
    <property type="entry name" value="GDHRDH"/>
</dbReference>
<dbReference type="InterPro" id="IPR002347">
    <property type="entry name" value="SDR_fam"/>
</dbReference>
<gene>
    <name evidence="3" type="ORF">GCM10011365_25320</name>
</gene>
<evidence type="ECO:0000256" key="2">
    <source>
        <dbReference type="ARBA" id="ARBA00023002"/>
    </source>
</evidence>
<accession>A0A917D1G0</accession>
<keyword evidence="2" id="KW-0560">Oxidoreductase</keyword>
<dbReference type="RefSeq" id="WP_188366136.1">
    <property type="nucleotide sequence ID" value="NZ_BAABJF010000019.1"/>
</dbReference>
<dbReference type="PANTHER" id="PTHR43477">
    <property type="entry name" value="DIHYDROANTICAPSIN 7-DEHYDROGENASE"/>
    <property type="match status" value="1"/>
</dbReference>
<proteinExistence type="inferred from homology"/>
<dbReference type="SUPFAM" id="SSF51735">
    <property type="entry name" value="NAD(P)-binding Rossmann-fold domains"/>
    <property type="match status" value="1"/>
</dbReference>